<dbReference type="EMBL" id="MW021763">
    <property type="protein sequence ID" value="QPX75109.1"/>
    <property type="molecule type" value="Genomic_DNA"/>
</dbReference>
<sequence>MLMEKLTMSMIDIEPTKAMIEAGVNELLELSPEIADAYNCGDLSRESLLDYVVFTYQAMVSKAAEG</sequence>
<proteinExistence type="predicted"/>
<evidence type="ECO:0000313" key="2">
    <source>
        <dbReference type="Proteomes" id="UP000595656"/>
    </source>
</evidence>
<accession>A0A7T3N9Z8</accession>
<protein>
    <submittedName>
        <fullName evidence="1">Uncharacterized protein</fullName>
    </submittedName>
</protein>
<dbReference type="Proteomes" id="UP000595656">
    <property type="component" value="Segment"/>
</dbReference>
<keyword evidence="2" id="KW-1185">Reference proteome</keyword>
<reference evidence="1 2" key="1">
    <citation type="submission" date="2020-09" db="EMBL/GenBank/DDBJ databases">
        <authorList>
            <person name="Hogan T.J."/>
            <person name="Wilson M.E."/>
            <person name="Walker J.K."/>
            <person name="Johnson L."/>
            <person name="Sharma R."/>
            <person name="Grose J.H."/>
        </authorList>
    </citation>
    <scope>NUCLEOTIDE SEQUENCE [LARGE SCALE GENOMIC DNA]</scope>
</reference>
<organism evidence="1 2">
    <name type="scientific">Serratia phage vB_SmaS_Bigdog</name>
    <dbReference type="NCBI Taxonomy" id="2777364"/>
    <lineage>
        <taxon>Viruses</taxon>
        <taxon>Duplodnaviria</taxon>
        <taxon>Heunggongvirae</taxon>
        <taxon>Uroviricota</taxon>
        <taxon>Caudoviricetes</taxon>
        <taxon>Bonzeevirus</taxon>
        <taxon>Bonzeevirus bigdog</taxon>
    </lineage>
</organism>
<gene>
    <name evidence="1" type="ORF">BIGDOG_3</name>
</gene>
<name>A0A7T3N9Z8_9CAUD</name>
<evidence type="ECO:0000313" key="1">
    <source>
        <dbReference type="EMBL" id="QPX75109.1"/>
    </source>
</evidence>